<dbReference type="AlphaFoldDB" id="J9G7N8"/>
<protein>
    <submittedName>
        <fullName evidence="4">Periplasmic solute binding protein</fullName>
    </submittedName>
</protein>
<dbReference type="PANTHER" id="PTHR42953">
    <property type="entry name" value="HIGH-AFFINITY ZINC UPTAKE SYSTEM PROTEIN ZNUA-RELATED"/>
    <property type="match status" value="1"/>
</dbReference>
<dbReference type="GO" id="GO:0030001">
    <property type="term" value="P:metal ion transport"/>
    <property type="evidence" value="ECO:0007669"/>
    <property type="project" value="InterPro"/>
</dbReference>
<dbReference type="Gene3D" id="3.40.50.1980">
    <property type="entry name" value="Nitrogenase molybdenum iron protein domain"/>
    <property type="match status" value="2"/>
</dbReference>
<comment type="caution">
    <text evidence="4">The sequence shown here is derived from an EMBL/GenBank/DDBJ whole genome shotgun (WGS) entry which is preliminary data.</text>
</comment>
<gene>
    <name evidence="4" type="ORF">EVA_08631</name>
</gene>
<dbReference type="SUPFAM" id="SSF53807">
    <property type="entry name" value="Helical backbone' metal receptor"/>
    <property type="match status" value="1"/>
</dbReference>
<evidence type="ECO:0000313" key="4">
    <source>
        <dbReference type="EMBL" id="EJX03262.1"/>
    </source>
</evidence>
<evidence type="ECO:0000256" key="3">
    <source>
        <dbReference type="ARBA" id="ARBA00022729"/>
    </source>
</evidence>
<organism evidence="4">
    <name type="scientific">gut metagenome</name>
    <dbReference type="NCBI Taxonomy" id="749906"/>
    <lineage>
        <taxon>unclassified sequences</taxon>
        <taxon>metagenomes</taxon>
        <taxon>organismal metagenomes</taxon>
    </lineage>
</organism>
<name>J9G7N8_9ZZZZ</name>
<keyword evidence="3" id="KW-0732">Signal</keyword>
<sequence>MLVCVGGHSEAWLDTVLDGQDRDINKIVMLDCVNALEEEHKEGMQISRRHEHEHKGEQGHHHEEFDEHVWCSPINADRICREICLKLTELDPDGADYYLQNYRDYSAKLMELNSDFEDAVKNGKRNTLVFADRFPVRYFVEEYGLDYYAAFPGCADDVEPSAKTVAFLIDMVRENDLPAVLHIEFSNEKMADIICEETGCEKLLFHSCHNVTKQELDEGVSYLELMRQNVLTVKEALS</sequence>
<proteinExistence type="inferred from homology"/>
<dbReference type="InterPro" id="IPR006127">
    <property type="entry name" value="ZnuA-like"/>
</dbReference>
<evidence type="ECO:0000256" key="2">
    <source>
        <dbReference type="ARBA" id="ARBA00022448"/>
    </source>
</evidence>
<keyword evidence="2" id="KW-0813">Transport</keyword>
<dbReference type="GO" id="GO:0046872">
    <property type="term" value="F:metal ion binding"/>
    <property type="evidence" value="ECO:0007669"/>
    <property type="project" value="InterPro"/>
</dbReference>
<dbReference type="Pfam" id="PF01297">
    <property type="entry name" value="ZnuA"/>
    <property type="match status" value="1"/>
</dbReference>
<evidence type="ECO:0000256" key="1">
    <source>
        <dbReference type="ARBA" id="ARBA00011028"/>
    </source>
</evidence>
<accession>J9G7N8</accession>
<reference evidence="4" key="1">
    <citation type="journal article" date="2012" name="PLoS ONE">
        <title>Gene sets for utilization of primary and secondary nutrition supplies in the distal gut of endangered iberian lynx.</title>
        <authorList>
            <person name="Alcaide M."/>
            <person name="Messina E."/>
            <person name="Richter M."/>
            <person name="Bargiela R."/>
            <person name="Peplies J."/>
            <person name="Huws S.A."/>
            <person name="Newbold C.J."/>
            <person name="Golyshin P.N."/>
            <person name="Simon M.A."/>
            <person name="Lopez G."/>
            <person name="Yakimov M.M."/>
            <person name="Ferrer M."/>
        </authorList>
    </citation>
    <scope>NUCLEOTIDE SEQUENCE</scope>
</reference>
<dbReference type="EMBL" id="AMCI01002231">
    <property type="protein sequence ID" value="EJX03262.1"/>
    <property type="molecule type" value="Genomic_DNA"/>
</dbReference>
<dbReference type="PANTHER" id="PTHR42953:SF3">
    <property type="entry name" value="HIGH-AFFINITY ZINC UPTAKE SYSTEM PROTEIN ZNUA"/>
    <property type="match status" value="1"/>
</dbReference>
<dbReference type="InterPro" id="IPR050492">
    <property type="entry name" value="Bact_metal-bind_prot9"/>
</dbReference>
<comment type="similarity">
    <text evidence="1">Belongs to the bacterial solute-binding protein 9 family.</text>
</comment>